<evidence type="ECO:0000313" key="2">
    <source>
        <dbReference type="Proteomes" id="UP000441717"/>
    </source>
</evidence>
<dbReference type="InterPro" id="IPR016024">
    <property type="entry name" value="ARM-type_fold"/>
</dbReference>
<dbReference type="GO" id="GO:0016829">
    <property type="term" value="F:lyase activity"/>
    <property type="evidence" value="ECO:0007669"/>
    <property type="project" value="UniProtKB-KW"/>
</dbReference>
<comment type="caution">
    <text evidence="1">The sequence shown here is derived from an EMBL/GenBank/DDBJ whole genome shotgun (WGS) entry which is preliminary data.</text>
</comment>
<gene>
    <name evidence="1" type="ORF">GFC01_10430</name>
</gene>
<keyword evidence="2" id="KW-1185">Reference proteome</keyword>
<dbReference type="InterPro" id="IPR011989">
    <property type="entry name" value="ARM-like"/>
</dbReference>
<organism evidence="1 2">
    <name type="scientific">Desulfofundulus thermobenzoicus</name>
    <dbReference type="NCBI Taxonomy" id="29376"/>
    <lineage>
        <taxon>Bacteria</taxon>
        <taxon>Bacillati</taxon>
        <taxon>Bacillota</taxon>
        <taxon>Clostridia</taxon>
        <taxon>Eubacteriales</taxon>
        <taxon>Peptococcaceae</taxon>
        <taxon>Desulfofundulus</taxon>
    </lineage>
</organism>
<dbReference type="Proteomes" id="UP000441717">
    <property type="component" value="Unassembled WGS sequence"/>
</dbReference>
<dbReference type="NCBIfam" id="NF045662">
    <property type="entry name" value="DVU0298_fam"/>
    <property type="match status" value="1"/>
</dbReference>
<dbReference type="RefSeq" id="WP_152947016.1">
    <property type="nucleotide sequence ID" value="NZ_WHYR01000026.1"/>
</dbReference>
<evidence type="ECO:0000313" key="1">
    <source>
        <dbReference type="EMBL" id="MQL52669.1"/>
    </source>
</evidence>
<dbReference type="AlphaFoldDB" id="A0A6N7IT24"/>
<dbReference type="InterPro" id="IPR054701">
    <property type="entry name" value="DVU0298-like"/>
</dbReference>
<proteinExistence type="predicted"/>
<dbReference type="EMBL" id="WHYR01000026">
    <property type="protein sequence ID" value="MQL52669.1"/>
    <property type="molecule type" value="Genomic_DNA"/>
</dbReference>
<dbReference type="SUPFAM" id="SSF48371">
    <property type="entry name" value="ARM repeat"/>
    <property type="match status" value="1"/>
</dbReference>
<dbReference type="OrthoDB" id="9774367at2"/>
<name>A0A6N7IT24_9FIRM</name>
<accession>A0A6N7IT24</accession>
<sequence length="370" mass="40408">MEGRVILRDYVKKPVCPFCGLDIDRPAEPAAGTVEMPVGECRCGAVYAYDATGHNLGAAFLNALVFACRLDWERAWDMLPGEDYGEEIVHNYDRQYHLIIPGAFFEGRKIGGALYFIKLKGEGGRSPRSREATGCHTDYLGKNNPSPVVREKKRISKGELETLVRDYQVESLLEAARHDRKILWGLGRLLCAGDESLRLRAAEMIGAASAVIAREDPGRVAEFLKSLINSLADTGSSGRGTPDAIGAIISHSTENYAGYLPYLIRLLKDEAMRSGALRALERVAAIRPDLLRPWSGHFVQCLAAADPETRGLAAMITGRLGAVEAENPLEQLLEDRSAFGVYKDGRVCPQTVGQVARAALERIRAGRGGQ</sequence>
<dbReference type="Gene3D" id="1.25.10.10">
    <property type="entry name" value="Leucine-rich Repeat Variant"/>
    <property type="match status" value="1"/>
</dbReference>
<reference evidence="1 2" key="1">
    <citation type="submission" date="2019-10" db="EMBL/GenBank/DDBJ databases">
        <title>Comparative genomics of sulfur disproportionating microorganisms.</title>
        <authorList>
            <person name="Ward L.M."/>
            <person name="Bertran E."/>
            <person name="Johnston D."/>
        </authorList>
    </citation>
    <scope>NUCLEOTIDE SEQUENCE [LARGE SCALE GENOMIC DNA]</scope>
    <source>
        <strain evidence="1 2">DSM 14055</strain>
    </source>
</reference>
<protein>
    <submittedName>
        <fullName evidence="1">PBS lyase</fullName>
    </submittedName>
</protein>
<keyword evidence="1" id="KW-0456">Lyase</keyword>